<protein>
    <recommendedName>
        <fullName evidence="3">Mobilization protein</fullName>
    </recommendedName>
</protein>
<dbReference type="Proteomes" id="UP000704341">
    <property type="component" value="Unassembled WGS sequence"/>
</dbReference>
<gene>
    <name evidence="1" type="ORF">DTK66_07795</name>
</gene>
<reference evidence="1 2" key="1">
    <citation type="submission" date="2018-07" db="EMBL/GenBank/DDBJ databases">
        <title>Phylogenomic Insights into understanding Host Adaptation of Lactobacillus reuteri by a novel species, Lactobacillus spp. M31.</title>
        <authorList>
            <person name="Sharma S."/>
            <person name="Patil P."/>
            <person name="Korpole S."/>
            <person name="Patil P.B."/>
        </authorList>
    </citation>
    <scope>NUCLEOTIDE SEQUENCE [LARGE SCALE GENOMIC DNA]</scope>
    <source>
        <strain evidence="1 2">M31</strain>
    </source>
</reference>
<organism evidence="1 2">
    <name type="scientific">Limosilactobacillus walteri</name>
    <dbReference type="NCBI Taxonomy" id="2268022"/>
    <lineage>
        <taxon>Bacteria</taxon>
        <taxon>Bacillati</taxon>
        <taxon>Bacillota</taxon>
        <taxon>Bacilli</taxon>
        <taxon>Lactobacillales</taxon>
        <taxon>Lactobacillaceae</taxon>
        <taxon>Limosilactobacillus</taxon>
    </lineage>
</organism>
<evidence type="ECO:0000313" key="1">
    <source>
        <dbReference type="EMBL" id="MBD5806994.1"/>
    </source>
</evidence>
<dbReference type="RefSeq" id="WP_172467647.1">
    <property type="nucleotide sequence ID" value="NZ_QORN01000029.1"/>
</dbReference>
<proteinExistence type="predicted"/>
<accession>A0ABR8P896</accession>
<evidence type="ECO:0000313" key="2">
    <source>
        <dbReference type="Proteomes" id="UP000704341"/>
    </source>
</evidence>
<keyword evidence="2" id="KW-1185">Reference proteome</keyword>
<dbReference type="EMBL" id="QORN01000029">
    <property type="protein sequence ID" value="MBD5806994.1"/>
    <property type="molecule type" value="Genomic_DNA"/>
</dbReference>
<comment type="caution">
    <text evidence="1">The sequence shown here is derived from an EMBL/GenBank/DDBJ whole genome shotgun (WGS) entry which is preliminary data.</text>
</comment>
<evidence type="ECO:0008006" key="3">
    <source>
        <dbReference type="Google" id="ProtNLM"/>
    </source>
</evidence>
<sequence>MNPNAKRNMIQVRLNDAEMKQFEAVKLSLSEKTNAATLRELIRLAPLTEEQSQTQVKHLLKEYDDLDAKISALMWDSSNVTKNLNEIAHAANIAKNNDPTNEDTWNWIIQQLQQVFPTIQQLNQLCNETKSYLKKGLDEIGSA</sequence>
<name>A0ABR8P896_9LACO</name>